<evidence type="ECO:0000259" key="6">
    <source>
        <dbReference type="PROSITE" id="PS51900"/>
    </source>
</evidence>
<dbReference type="Gene3D" id="1.10.443.10">
    <property type="entry name" value="Intergrase catalytic core"/>
    <property type="match status" value="1"/>
</dbReference>
<dbReference type="Gene3D" id="1.10.150.130">
    <property type="match status" value="1"/>
</dbReference>
<dbReference type="Pfam" id="PF12167">
    <property type="entry name" value="Arm-DNA-bind_2"/>
    <property type="match status" value="1"/>
</dbReference>
<feature type="domain" description="Core-binding (CB)" evidence="6">
    <location>
        <begin position="79"/>
        <end position="174"/>
    </location>
</feature>
<feature type="domain" description="Tyr recombinase" evidence="5">
    <location>
        <begin position="195"/>
        <end position="402"/>
    </location>
</feature>
<dbReference type="InterPro" id="IPR013762">
    <property type="entry name" value="Integrase-like_cat_sf"/>
</dbReference>
<keyword evidence="2 4" id="KW-0238">DNA-binding</keyword>
<evidence type="ECO:0000259" key="5">
    <source>
        <dbReference type="PROSITE" id="PS51898"/>
    </source>
</evidence>
<protein>
    <submittedName>
        <fullName evidence="7">Site-specific integrase</fullName>
    </submittedName>
</protein>
<dbReference type="InterPro" id="IPR044068">
    <property type="entry name" value="CB"/>
</dbReference>
<gene>
    <name evidence="7" type="ORF">M8013_21855</name>
</gene>
<dbReference type="SUPFAM" id="SSF56349">
    <property type="entry name" value="DNA breaking-rejoining enzymes"/>
    <property type="match status" value="1"/>
</dbReference>
<comment type="caution">
    <text evidence="7">The sequence shown here is derived from an EMBL/GenBank/DDBJ whole genome shotgun (WGS) entry which is preliminary data.</text>
</comment>
<dbReference type="GO" id="GO:0003677">
    <property type="term" value="F:DNA binding"/>
    <property type="evidence" value="ECO:0007669"/>
    <property type="project" value="UniProtKB-UniRule"/>
</dbReference>
<keyword evidence="1" id="KW-0229">DNA integration</keyword>
<dbReference type="InterPro" id="IPR050090">
    <property type="entry name" value="Tyrosine_recombinase_XerCD"/>
</dbReference>
<dbReference type="PROSITE" id="PS51900">
    <property type="entry name" value="CB"/>
    <property type="match status" value="1"/>
</dbReference>
<dbReference type="PANTHER" id="PTHR30349:SF36">
    <property type="entry name" value="PROPHAGE INTEGRASE INTR-RELATED"/>
    <property type="match status" value="1"/>
</dbReference>
<evidence type="ECO:0000256" key="4">
    <source>
        <dbReference type="PROSITE-ProRule" id="PRU01248"/>
    </source>
</evidence>
<dbReference type="InterPro" id="IPR011010">
    <property type="entry name" value="DNA_brk_join_enz"/>
</dbReference>
<dbReference type="GO" id="GO:0015074">
    <property type="term" value="P:DNA integration"/>
    <property type="evidence" value="ECO:0007669"/>
    <property type="project" value="UniProtKB-KW"/>
</dbReference>
<dbReference type="InterPro" id="IPR010998">
    <property type="entry name" value="Integrase_recombinase_N"/>
</dbReference>
<evidence type="ECO:0000313" key="7">
    <source>
        <dbReference type="EMBL" id="MCU6671372.1"/>
    </source>
</evidence>
<dbReference type="AlphaFoldDB" id="A0A9J6QKJ4"/>
<evidence type="ECO:0000256" key="3">
    <source>
        <dbReference type="ARBA" id="ARBA00023172"/>
    </source>
</evidence>
<accession>A0A9J6QKJ4</accession>
<dbReference type="InterPro" id="IPR022000">
    <property type="entry name" value="Min27-like_integrase_DNA_bind"/>
</dbReference>
<dbReference type="EMBL" id="JAMGZJ010000078">
    <property type="protein sequence ID" value="MCU6671372.1"/>
    <property type="molecule type" value="Genomic_DNA"/>
</dbReference>
<dbReference type="Pfam" id="PF00589">
    <property type="entry name" value="Phage_integrase"/>
    <property type="match status" value="1"/>
</dbReference>
<organism evidence="7 8">
    <name type="scientific">Silvania confinis</name>
    <dbReference type="NCBI Taxonomy" id="2926470"/>
    <lineage>
        <taxon>Bacteria</taxon>
        <taxon>Pseudomonadati</taxon>
        <taxon>Pseudomonadota</taxon>
        <taxon>Gammaproteobacteria</taxon>
        <taxon>Enterobacterales</taxon>
        <taxon>Enterobacteriaceae</taxon>
        <taxon>Silvania</taxon>
    </lineage>
</organism>
<evidence type="ECO:0000256" key="2">
    <source>
        <dbReference type="ARBA" id="ARBA00023125"/>
    </source>
</evidence>
<dbReference type="RefSeq" id="WP_271269854.1">
    <property type="nucleotide sequence ID" value="NZ_JAMGZJ010000078.1"/>
</dbReference>
<dbReference type="PROSITE" id="PS51898">
    <property type="entry name" value="TYR_RECOMBINASE"/>
    <property type="match status" value="1"/>
</dbReference>
<dbReference type="GO" id="GO:0006310">
    <property type="term" value="P:DNA recombination"/>
    <property type="evidence" value="ECO:0007669"/>
    <property type="project" value="UniProtKB-KW"/>
</dbReference>
<dbReference type="Proteomes" id="UP001061282">
    <property type="component" value="Unassembled WGS sequence"/>
</dbReference>
<name>A0A9J6QKJ4_9ENTR</name>
<sequence length="409" mass="46390">MAPTGVEIHNGKIRIWFIYRDVRCRETLKGWLVTNANLKKAGQLRAKITSDIQMGVFDYGLQFPGSKSAKKFSTTLRINTFQELCNEYSGTKELEMTYSSTRNMQSIIKILLRVVGSETPIADIQQMDILRYRKELLLGEVRNEVVPHLNKTGRAPATVNEQIRTLCAMLKFAKRSQIISNSPFEDIPALKRPRKAPDPLTMEEYERLISVLPASVVNLWKVAFYAGLRHGELCALGWDDVDLVSGKIHVNRNLNNYDQFGPPKTAAGERTITLLDPALGALRDQFHLTGADQATEIVFHHRAYASTEQQHVRFVFRPVVKIAVPNPYYSKNALGYSWRLGLKKADIRRRVPYQSRHTYACWLLSAGAIPSFIASQMGHADASMVYKVYSKWMGDKDRDQVELLNSKLG</sequence>
<keyword evidence="8" id="KW-1185">Reference proteome</keyword>
<dbReference type="PANTHER" id="PTHR30349">
    <property type="entry name" value="PHAGE INTEGRASE-RELATED"/>
    <property type="match status" value="1"/>
</dbReference>
<reference evidence="7" key="1">
    <citation type="submission" date="2022-05" db="EMBL/GenBank/DDBJ databases">
        <title>Description of a novel species of Leclercia; Leclercia tamurae and the Proposal for a Novel Genus Silvania gen. nov. Containing Two Novel Species Silvania hatchlandensis sp. nov. and Silvania confinis sp. nov. Isolated from the Rhizosphere of Oak.</title>
        <authorList>
            <person name="Maddock D.W."/>
            <person name="Brady C.L."/>
            <person name="Denman S."/>
            <person name="Arnold D."/>
        </authorList>
    </citation>
    <scope>NUCLEOTIDE SEQUENCE</scope>
    <source>
        <strain evidence="7">H4N4</strain>
    </source>
</reference>
<dbReference type="InterPro" id="IPR002104">
    <property type="entry name" value="Integrase_catalytic"/>
</dbReference>
<dbReference type="CDD" id="cd01189">
    <property type="entry name" value="INT_ICEBs1_C_like"/>
    <property type="match status" value="1"/>
</dbReference>
<proteinExistence type="predicted"/>
<evidence type="ECO:0000313" key="8">
    <source>
        <dbReference type="Proteomes" id="UP001061282"/>
    </source>
</evidence>
<evidence type="ECO:0000256" key="1">
    <source>
        <dbReference type="ARBA" id="ARBA00022908"/>
    </source>
</evidence>
<keyword evidence="3" id="KW-0233">DNA recombination</keyword>